<evidence type="ECO:0000256" key="1">
    <source>
        <dbReference type="SAM" id="Phobius"/>
    </source>
</evidence>
<gene>
    <name evidence="2" type="ORF">G3M58_33815</name>
</gene>
<feature type="non-terminal residue" evidence="2">
    <location>
        <position position="82"/>
    </location>
</feature>
<dbReference type="GO" id="GO:0005524">
    <property type="term" value="F:ATP binding"/>
    <property type="evidence" value="ECO:0007669"/>
    <property type="project" value="UniProtKB-KW"/>
</dbReference>
<keyword evidence="2" id="KW-0067">ATP-binding</keyword>
<keyword evidence="1" id="KW-1133">Transmembrane helix</keyword>
<name>A0A6G3X178_9ACTN</name>
<dbReference type="AlphaFoldDB" id="A0A6G3X178"/>
<protein>
    <submittedName>
        <fullName evidence="2">ABC transporter ATP-binding protein</fullName>
    </submittedName>
</protein>
<keyword evidence="2" id="KW-0547">Nucleotide-binding</keyword>
<reference evidence="2" key="1">
    <citation type="submission" date="2020-01" db="EMBL/GenBank/DDBJ databases">
        <title>Insect and environment-associated Actinomycetes.</title>
        <authorList>
            <person name="Currrie C."/>
            <person name="Chevrette M."/>
            <person name="Carlson C."/>
            <person name="Stubbendieck R."/>
            <person name="Wendt-Pienkowski E."/>
        </authorList>
    </citation>
    <scope>NUCLEOTIDE SEQUENCE</scope>
    <source>
        <strain evidence="2">SID7499</strain>
    </source>
</reference>
<proteinExistence type="predicted"/>
<organism evidence="2">
    <name type="scientific">Streptomyces sp. SID7499</name>
    <dbReference type="NCBI Taxonomy" id="2706086"/>
    <lineage>
        <taxon>Bacteria</taxon>
        <taxon>Bacillati</taxon>
        <taxon>Actinomycetota</taxon>
        <taxon>Actinomycetes</taxon>
        <taxon>Kitasatosporales</taxon>
        <taxon>Streptomycetaceae</taxon>
        <taxon>Streptomyces</taxon>
    </lineage>
</organism>
<keyword evidence="1" id="KW-0472">Membrane</keyword>
<dbReference type="EMBL" id="JAAGMN010003557">
    <property type="protein sequence ID" value="NEE11423.1"/>
    <property type="molecule type" value="Genomic_DNA"/>
</dbReference>
<feature type="transmembrane region" description="Helical" evidence="1">
    <location>
        <begin position="34"/>
        <end position="54"/>
    </location>
</feature>
<accession>A0A6G3X178</accession>
<feature type="non-terminal residue" evidence="2">
    <location>
        <position position="1"/>
    </location>
</feature>
<feature type="transmembrane region" description="Helical" evidence="1">
    <location>
        <begin position="63"/>
        <end position="80"/>
    </location>
</feature>
<evidence type="ECO:0000313" key="2">
    <source>
        <dbReference type="EMBL" id="NEE11423.1"/>
    </source>
</evidence>
<comment type="caution">
    <text evidence="2">The sequence shown here is derived from an EMBL/GenBank/DDBJ whole genome shotgun (WGS) entry which is preliminary data.</text>
</comment>
<keyword evidence="1" id="KW-0812">Transmembrane</keyword>
<sequence>PGALVEPPPKTRNWGAQLRTLVRRYTSALSADRTFLIIMIALPFVMGAMARALAGSRLTQETAMNALLILCVGGVLTGAANA</sequence>